<proteinExistence type="predicted"/>
<organism evidence="2 3">
    <name type="scientific">Cuscuta australis</name>
    <dbReference type="NCBI Taxonomy" id="267555"/>
    <lineage>
        <taxon>Eukaryota</taxon>
        <taxon>Viridiplantae</taxon>
        <taxon>Streptophyta</taxon>
        <taxon>Embryophyta</taxon>
        <taxon>Tracheophyta</taxon>
        <taxon>Spermatophyta</taxon>
        <taxon>Magnoliopsida</taxon>
        <taxon>eudicotyledons</taxon>
        <taxon>Gunneridae</taxon>
        <taxon>Pentapetalae</taxon>
        <taxon>asterids</taxon>
        <taxon>lamiids</taxon>
        <taxon>Solanales</taxon>
        <taxon>Convolvulaceae</taxon>
        <taxon>Cuscuteae</taxon>
        <taxon>Cuscuta</taxon>
        <taxon>Cuscuta subgen. Grammica</taxon>
        <taxon>Cuscuta sect. Cleistogrammica</taxon>
    </lineage>
</organism>
<keyword evidence="3" id="KW-1185">Reference proteome</keyword>
<feature type="domain" description="Aminotransferase-like plant mobile" evidence="1">
    <location>
        <begin position="31"/>
        <end position="172"/>
    </location>
</feature>
<dbReference type="Proteomes" id="UP000249390">
    <property type="component" value="Unassembled WGS sequence"/>
</dbReference>
<evidence type="ECO:0000313" key="3">
    <source>
        <dbReference type="Proteomes" id="UP000249390"/>
    </source>
</evidence>
<dbReference type="PANTHER" id="PTHR46033:SF8">
    <property type="entry name" value="PROTEIN MAINTENANCE OF MERISTEMS-LIKE"/>
    <property type="match status" value="1"/>
</dbReference>
<dbReference type="PANTHER" id="PTHR46033">
    <property type="entry name" value="PROTEIN MAIN-LIKE 2"/>
    <property type="match status" value="1"/>
</dbReference>
<dbReference type="AlphaFoldDB" id="A0A328DCS2"/>
<name>A0A328DCS2_9ASTE</name>
<dbReference type="EMBL" id="NQVE01000183">
    <property type="protein sequence ID" value="RAL41693.1"/>
    <property type="molecule type" value="Genomic_DNA"/>
</dbReference>
<comment type="caution">
    <text evidence="2">The sequence shown here is derived from an EMBL/GenBank/DDBJ whole genome shotgun (WGS) entry which is preliminary data.</text>
</comment>
<reference evidence="2 3" key="1">
    <citation type="submission" date="2018-06" db="EMBL/GenBank/DDBJ databases">
        <title>The Genome of Cuscuta australis (Dodder) Provides Insight into the Evolution of Plant Parasitism.</title>
        <authorList>
            <person name="Liu H."/>
        </authorList>
    </citation>
    <scope>NUCLEOTIDE SEQUENCE [LARGE SCALE GENOMIC DNA]</scope>
    <source>
        <strain evidence="3">cv. Yunnan</strain>
        <tissue evidence="2">Vines</tissue>
    </source>
</reference>
<evidence type="ECO:0000259" key="1">
    <source>
        <dbReference type="Pfam" id="PF10536"/>
    </source>
</evidence>
<dbReference type="Pfam" id="PF10536">
    <property type="entry name" value="PMD"/>
    <property type="match status" value="1"/>
</dbReference>
<dbReference type="InterPro" id="IPR019557">
    <property type="entry name" value="AminoTfrase-like_pln_mobile"/>
</dbReference>
<dbReference type="InterPro" id="IPR044824">
    <property type="entry name" value="MAIN-like"/>
</dbReference>
<protein>
    <recommendedName>
        <fullName evidence="1">Aminotransferase-like plant mobile domain-containing protein</fullName>
    </recommendedName>
</protein>
<accession>A0A328DCS2</accession>
<dbReference type="GO" id="GO:0010073">
    <property type="term" value="P:meristem maintenance"/>
    <property type="evidence" value="ECO:0007669"/>
    <property type="project" value="InterPro"/>
</dbReference>
<gene>
    <name evidence="2" type="ORF">DM860_008875</name>
</gene>
<sequence length="182" mass="21465">MDDMEREREMERDIAGPRIDDMLHLQNTHRSSRVWKNSSGRFAPTDFVSYLRDFDTIANFSWGSAILTRLFSGLCRASLRVNNARPCGCILLLQLWAWARITTICPDVHSLPRHRHDDYVPGSDPHGARWRMSKEYSRTAQQNVRYFRDQFDGLLERHILWQPYNVQVLPEYCSRGIAFWSF</sequence>
<evidence type="ECO:0000313" key="2">
    <source>
        <dbReference type="EMBL" id="RAL41693.1"/>
    </source>
</evidence>